<dbReference type="Proteomes" id="UP001386955">
    <property type="component" value="Unassembled WGS sequence"/>
</dbReference>
<evidence type="ECO:0000313" key="2">
    <source>
        <dbReference type="Proteomes" id="UP001386955"/>
    </source>
</evidence>
<protein>
    <submittedName>
        <fullName evidence="1">Uncharacterized protein</fullName>
    </submittedName>
</protein>
<gene>
    <name evidence="1" type="ORF">VNO78_23838</name>
</gene>
<dbReference type="AlphaFoldDB" id="A0AAN9XE86"/>
<accession>A0AAN9XE86</accession>
<name>A0AAN9XE86_PSOTE</name>
<proteinExistence type="predicted"/>
<reference evidence="1 2" key="1">
    <citation type="submission" date="2024-01" db="EMBL/GenBank/DDBJ databases">
        <title>The genomes of 5 underutilized Papilionoideae crops provide insights into root nodulation and disease resistanc.</title>
        <authorList>
            <person name="Jiang F."/>
        </authorList>
    </citation>
    <scope>NUCLEOTIDE SEQUENCE [LARGE SCALE GENOMIC DNA]</scope>
    <source>
        <strain evidence="1">DUOXIRENSHENG_FW03</strain>
        <tissue evidence="1">Leaves</tissue>
    </source>
</reference>
<comment type="caution">
    <text evidence="1">The sequence shown here is derived from an EMBL/GenBank/DDBJ whole genome shotgun (WGS) entry which is preliminary data.</text>
</comment>
<sequence length="95" mass="11114">MNQKLQPQPGIELLLALCSFVARPQRRKYRLSVLLEKFHASSLEFDPRPTTLRFRLLHIVFFGMALWKIWFTSRTPHNFGLDSYVAALQPFPLKA</sequence>
<evidence type="ECO:0000313" key="1">
    <source>
        <dbReference type="EMBL" id="KAK7389007.1"/>
    </source>
</evidence>
<dbReference type="EMBL" id="JAYMYS010000006">
    <property type="protein sequence ID" value="KAK7389007.1"/>
    <property type="molecule type" value="Genomic_DNA"/>
</dbReference>
<organism evidence="1 2">
    <name type="scientific">Psophocarpus tetragonolobus</name>
    <name type="common">Winged bean</name>
    <name type="synonym">Dolichos tetragonolobus</name>
    <dbReference type="NCBI Taxonomy" id="3891"/>
    <lineage>
        <taxon>Eukaryota</taxon>
        <taxon>Viridiplantae</taxon>
        <taxon>Streptophyta</taxon>
        <taxon>Embryophyta</taxon>
        <taxon>Tracheophyta</taxon>
        <taxon>Spermatophyta</taxon>
        <taxon>Magnoliopsida</taxon>
        <taxon>eudicotyledons</taxon>
        <taxon>Gunneridae</taxon>
        <taxon>Pentapetalae</taxon>
        <taxon>rosids</taxon>
        <taxon>fabids</taxon>
        <taxon>Fabales</taxon>
        <taxon>Fabaceae</taxon>
        <taxon>Papilionoideae</taxon>
        <taxon>50 kb inversion clade</taxon>
        <taxon>NPAAA clade</taxon>
        <taxon>indigoferoid/millettioid clade</taxon>
        <taxon>Phaseoleae</taxon>
        <taxon>Psophocarpus</taxon>
    </lineage>
</organism>
<keyword evidence="2" id="KW-1185">Reference proteome</keyword>